<accession>A0A2Y9JU72</accession>
<proteinExistence type="predicted"/>
<feature type="compositionally biased region" description="Basic and acidic residues" evidence="11">
    <location>
        <begin position="35"/>
        <end position="44"/>
    </location>
</feature>
<dbReference type="GO" id="GO:0005829">
    <property type="term" value="C:cytosol"/>
    <property type="evidence" value="ECO:0007669"/>
    <property type="project" value="TreeGrafter"/>
</dbReference>
<dbReference type="GO" id="GO:0005085">
    <property type="term" value="F:guanyl-nucleotide exchange factor activity"/>
    <property type="evidence" value="ECO:0007669"/>
    <property type="project" value="UniProtKB-KW"/>
</dbReference>
<evidence type="ECO:0000256" key="10">
    <source>
        <dbReference type="ARBA" id="ARBA00075505"/>
    </source>
</evidence>
<dbReference type="PROSITE" id="PS51796">
    <property type="entry name" value="MSS4"/>
    <property type="match status" value="1"/>
</dbReference>
<evidence type="ECO:0000256" key="5">
    <source>
        <dbReference type="ARBA" id="ARBA00022927"/>
    </source>
</evidence>
<dbReference type="InterPro" id="IPR007515">
    <property type="entry name" value="Mss4"/>
</dbReference>
<keyword evidence="4" id="KW-0862">Zinc</keyword>
<sequence>MGRLRSRIQNGGSGRLRRAGVVSRSPPRLGKPRQRSSERSRRDSACAAVAEGAVAVAVMEPAEPLNDLVSAEGRNRKAVLCQRCGSRVLQPGTALFSRRQLFLPSMRKKPALADGSNPDGDLLQEHWLVDDMFIFENVGFTKDVGNIKFLVCADCEIGPIGWHCLDDKNSFYVALERVSHE</sequence>
<evidence type="ECO:0000256" key="2">
    <source>
        <dbReference type="ARBA" id="ARBA00022658"/>
    </source>
</evidence>
<dbReference type="GO" id="GO:0008270">
    <property type="term" value="F:zinc ion binding"/>
    <property type="evidence" value="ECO:0007669"/>
    <property type="project" value="TreeGrafter"/>
</dbReference>
<evidence type="ECO:0000256" key="3">
    <source>
        <dbReference type="ARBA" id="ARBA00022723"/>
    </source>
</evidence>
<dbReference type="GO" id="GO:0006892">
    <property type="term" value="P:post-Golgi vesicle-mediated transport"/>
    <property type="evidence" value="ECO:0007669"/>
    <property type="project" value="TreeGrafter"/>
</dbReference>
<evidence type="ECO:0000256" key="6">
    <source>
        <dbReference type="ARBA" id="ARBA00022990"/>
    </source>
</evidence>
<dbReference type="PANTHER" id="PTHR13276">
    <property type="entry name" value="GUANINE NUCLEOTIDE EXCHANGE FACTOR MSS4"/>
    <property type="match status" value="1"/>
</dbReference>
<keyword evidence="3" id="KW-0479">Metal-binding</keyword>
<keyword evidence="2" id="KW-0344">Guanine-nucleotide releasing factor</keyword>
<keyword evidence="1" id="KW-0813">Transport</keyword>
<evidence type="ECO:0000256" key="9">
    <source>
        <dbReference type="ARBA" id="ARBA00069715"/>
    </source>
</evidence>
<evidence type="ECO:0000256" key="8">
    <source>
        <dbReference type="ARBA" id="ARBA00063928"/>
    </source>
</evidence>
<evidence type="ECO:0000256" key="1">
    <source>
        <dbReference type="ARBA" id="ARBA00022448"/>
    </source>
</evidence>
<dbReference type="GO" id="GO:0015031">
    <property type="term" value="P:protein transport"/>
    <property type="evidence" value="ECO:0007669"/>
    <property type="project" value="UniProtKB-KW"/>
</dbReference>
<feature type="region of interest" description="Disordered" evidence="11">
    <location>
        <begin position="1"/>
        <end position="44"/>
    </location>
</feature>
<dbReference type="Proteomes" id="UP000248482">
    <property type="component" value="Unplaced"/>
</dbReference>
<dbReference type="OrthoDB" id="30840at2759"/>
<dbReference type="AlphaFoldDB" id="A0A2Y9JU72"/>
<organism evidence="12 13">
    <name type="scientific">Enhydra lutris kenyoni</name>
    <name type="common">northern sea otter</name>
    <dbReference type="NCBI Taxonomy" id="391180"/>
    <lineage>
        <taxon>Eukaryota</taxon>
        <taxon>Metazoa</taxon>
        <taxon>Chordata</taxon>
        <taxon>Craniata</taxon>
        <taxon>Vertebrata</taxon>
        <taxon>Euteleostomi</taxon>
        <taxon>Mammalia</taxon>
        <taxon>Eutheria</taxon>
        <taxon>Laurasiatheria</taxon>
        <taxon>Carnivora</taxon>
        <taxon>Caniformia</taxon>
        <taxon>Musteloidea</taxon>
        <taxon>Mustelidae</taxon>
        <taxon>Lutrinae</taxon>
        <taxon>Enhydra</taxon>
    </lineage>
</organism>
<name>A0A2Y9JU72_ENHLU</name>
<keyword evidence="12" id="KW-1185">Reference proteome</keyword>
<evidence type="ECO:0000313" key="12">
    <source>
        <dbReference type="Proteomes" id="UP000248482"/>
    </source>
</evidence>
<evidence type="ECO:0000256" key="11">
    <source>
        <dbReference type="SAM" id="MobiDB-lite"/>
    </source>
</evidence>
<evidence type="ECO:0000313" key="13">
    <source>
        <dbReference type="RefSeq" id="XP_022364538.1"/>
    </source>
</evidence>
<dbReference type="Gene3D" id="2.170.150.10">
    <property type="entry name" value="Metal Binding Protein, Guanine Nucleotide Exchange Factor, Chain A"/>
    <property type="match status" value="1"/>
</dbReference>
<dbReference type="SUPFAM" id="SSF51316">
    <property type="entry name" value="Mss4-like"/>
    <property type="match status" value="1"/>
</dbReference>
<protein>
    <recommendedName>
        <fullName evidence="9">Guanine nucleotide exchange factor MSS4</fullName>
    </recommendedName>
    <alternativeName>
        <fullName evidence="10">Rab-interacting factor</fullName>
    </alternativeName>
</protein>
<comment type="subunit">
    <text evidence="8">Interacts with RAB8A.</text>
</comment>
<dbReference type="KEGG" id="elk:111151080"/>
<evidence type="ECO:0000256" key="4">
    <source>
        <dbReference type="ARBA" id="ARBA00022833"/>
    </source>
</evidence>
<dbReference type="CDD" id="cd00246">
    <property type="entry name" value="RabGEF"/>
    <property type="match status" value="1"/>
</dbReference>
<dbReference type="GeneID" id="111151080"/>
<dbReference type="PANTHER" id="PTHR13276:SF0">
    <property type="entry name" value="GUANINE NUCLEOTIDE EXCHANGE FACTOR MSS4"/>
    <property type="match status" value="1"/>
</dbReference>
<dbReference type="InterPro" id="IPR011057">
    <property type="entry name" value="Mss4-like_sf"/>
</dbReference>
<gene>
    <name evidence="13" type="primary">LOC111151080</name>
</gene>
<keyword evidence="5" id="KW-0653">Protein transport</keyword>
<dbReference type="RefSeq" id="XP_022364538.1">
    <property type="nucleotide sequence ID" value="XM_022508830.1"/>
</dbReference>
<reference evidence="13" key="1">
    <citation type="submission" date="2025-08" db="UniProtKB">
        <authorList>
            <consortium name="RefSeq"/>
        </authorList>
    </citation>
    <scope>IDENTIFICATION</scope>
    <source>
        <tissue evidence="13">Blood</tissue>
    </source>
</reference>
<dbReference type="GO" id="GO:0016020">
    <property type="term" value="C:membrane"/>
    <property type="evidence" value="ECO:0007669"/>
    <property type="project" value="TreeGrafter"/>
</dbReference>
<dbReference type="Pfam" id="PF04421">
    <property type="entry name" value="Mss4"/>
    <property type="match status" value="1"/>
</dbReference>
<dbReference type="InterPro" id="IPR011323">
    <property type="entry name" value="Mss4/transl-control_tumour"/>
</dbReference>
<keyword evidence="6" id="KW-0007">Acetylation</keyword>
<dbReference type="FunFam" id="2.170.150.10:FF:000004">
    <property type="entry name" value="Guanine nucleotide exchange factor MSS4"/>
    <property type="match status" value="1"/>
</dbReference>
<evidence type="ECO:0000256" key="7">
    <source>
        <dbReference type="ARBA" id="ARBA00060031"/>
    </source>
</evidence>
<comment type="function">
    <text evidence="7">Guanine-nucleotide-releasing protein that acts on members of the SEC4/YPT1/RAB subfamily. Stimulates GDP release from both YPT1, RAB3A and RAB10, but is less active on these proteins than on the SEC4 protein. Might play a general role in vesicular transport.</text>
</comment>
<dbReference type="GO" id="GO:0007264">
    <property type="term" value="P:small GTPase-mediated signal transduction"/>
    <property type="evidence" value="ECO:0007669"/>
    <property type="project" value="InterPro"/>
</dbReference>
<dbReference type="STRING" id="391180.A0A2Y9JU72"/>